<dbReference type="EMBL" id="JAAZIL010000073">
    <property type="protein sequence ID" value="NLZ24664.1"/>
    <property type="molecule type" value="Genomic_DNA"/>
</dbReference>
<feature type="transmembrane region" description="Helical" evidence="1">
    <location>
        <begin position="5"/>
        <end position="24"/>
    </location>
</feature>
<feature type="transmembrane region" description="Helical" evidence="1">
    <location>
        <begin position="44"/>
        <end position="63"/>
    </location>
</feature>
<gene>
    <name evidence="2" type="ORF">GX888_02910</name>
</gene>
<keyword evidence="1" id="KW-0812">Transmembrane</keyword>
<accession>A0A847VDT9</accession>
<feature type="transmembrane region" description="Helical" evidence="1">
    <location>
        <begin position="127"/>
        <end position="150"/>
    </location>
</feature>
<comment type="caution">
    <text evidence="2">The sequence shown here is derived from an EMBL/GenBank/DDBJ whole genome shotgun (WGS) entry which is preliminary data.</text>
</comment>
<keyword evidence="1" id="KW-1133">Transmembrane helix</keyword>
<proteinExistence type="predicted"/>
<evidence type="ECO:0000256" key="1">
    <source>
        <dbReference type="SAM" id="Phobius"/>
    </source>
</evidence>
<evidence type="ECO:0000313" key="3">
    <source>
        <dbReference type="Proteomes" id="UP000564033"/>
    </source>
</evidence>
<evidence type="ECO:0000313" key="2">
    <source>
        <dbReference type="EMBL" id="NLZ24664.1"/>
    </source>
</evidence>
<keyword evidence="1" id="KW-0472">Membrane</keyword>
<name>A0A847VDT9_9BACT</name>
<protein>
    <submittedName>
        <fullName evidence="2">Uncharacterized protein</fullName>
    </submittedName>
</protein>
<feature type="transmembrane region" description="Helical" evidence="1">
    <location>
        <begin position="98"/>
        <end position="115"/>
    </location>
</feature>
<dbReference type="Proteomes" id="UP000564033">
    <property type="component" value="Unassembled WGS sequence"/>
</dbReference>
<organism evidence="2 3">
    <name type="scientific">Candidatus Dojkabacteria bacterium</name>
    <dbReference type="NCBI Taxonomy" id="2099670"/>
    <lineage>
        <taxon>Bacteria</taxon>
        <taxon>Candidatus Dojkabacteria</taxon>
    </lineage>
</organism>
<dbReference type="AlphaFoldDB" id="A0A847VDT9"/>
<reference evidence="2 3" key="1">
    <citation type="journal article" date="2020" name="Biotechnol. Biofuels">
        <title>New insights from the biogas microbiome by comprehensive genome-resolved metagenomics of nearly 1600 species originating from multiple anaerobic digesters.</title>
        <authorList>
            <person name="Campanaro S."/>
            <person name="Treu L."/>
            <person name="Rodriguez-R L.M."/>
            <person name="Kovalovszki A."/>
            <person name="Ziels R.M."/>
            <person name="Maus I."/>
            <person name="Zhu X."/>
            <person name="Kougias P.G."/>
            <person name="Basile A."/>
            <person name="Luo G."/>
            <person name="Schluter A."/>
            <person name="Konstantinidis K.T."/>
            <person name="Angelidaki I."/>
        </authorList>
    </citation>
    <scope>NUCLEOTIDE SEQUENCE [LARGE SCALE GENOMIC DNA]</scope>
    <source>
        <strain evidence="2">AS19jrsBPTG_9</strain>
    </source>
</reference>
<sequence length="187" mass="20891">METFYYMLILIIGSMFTYYIVFVVGKKFSPTTIAGKPVPAALRFIIQVVLPAALIPIVSSAFLKNIDKTFEITKRVGSSPYLGFVTKVFEGAESTERFWAIITLFLVFAISKYIIENMPDNPSTLGTAAIALALVIIAATASSIIWNLVAEKVWLRTVQMFDSIWWDTTPGAVVREWLFPDTPRIVP</sequence>